<dbReference type="GeneID" id="41970138"/>
<organism evidence="2 3">
    <name type="scientific">Thyridium curvatum</name>
    <dbReference type="NCBI Taxonomy" id="1093900"/>
    <lineage>
        <taxon>Eukaryota</taxon>
        <taxon>Fungi</taxon>
        <taxon>Dikarya</taxon>
        <taxon>Ascomycota</taxon>
        <taxon>Pezizomycotina</taxon>
        <taxon>Sordariomycetes</taxon>
        <taxon>Sordariomycetidae</taxon>
        <taxon>Thyridiales</taxon>
        <taxon>Thyridiaceae</taxon>
        <taxon>Thyridium</taxon>
    </lineage>
</organism>
<dbReference type="InParanoid" id="A0A507B789"/>
<proteinExistence type="predicted"/>
<evidence type="ECO:0000313" key="3">
    <source>
        <dbReference type="Proteomes" id="UP000319257"/>
    </source>
</evidence>
<evidence type="ECO:0000313" key="2">
    <source>
        <dbReference type="EMBL" id="TPX18182.1"/>
    </source>
</evidence>
<feature type="domain" description="DSBA-like thioredoxin" evidence="1">
    <location>
        <begin position="8"/>
        <end position="209"/>
    </location>
</feature>
<dbReference type="InterPro" id="IPR036249">
    <property type="entry name" value="Thioredoxin-like_sf"/>
</dbReference>
<comment type="caution">
    <text evidence="2">The sequence shown here is derived from an EMBL/GenBank/DDBJ whole genome shotgun (WGS) entry which is preliminary data.</text>
</comment>
<dbReference type="OrthoDB" id="1930760at2759"/>
<dbReference type="Proteomes" id="UP000319257">
    <property type="component" value="Unassembled WGS sequence"/>
</dbReference>
<reference evidence="2 3" key="1">
    <citation type="submission" date="2019-06" db="EMBL/GenBank/DDBJ databases">
        <title>Draft genome sequence of the filamentous fungus Phialemoniopsis curvata isolated from diesel fuel.</title>
        <authorList>
            <person name="Varaljay V.A."/>
            <person name="Lyon W.J."/>
            <person name="Crouch A.L."/>
            <person name="Drake C.E."/>
            <person name="Hollomon J.M."/>
            <person name="Nadeau L.J."/>
            <person name="Nunn H.S."/>
            <person name="Stevenson B.S."/>
            <person name="Bojanowski C.L."/>
            <person name="Crookes-Goodson W.J."/>
        </authorList>
    </citation>
    <scope>NUCLEOTIDE SEQUENCE [LARGE SCALE GENOMIC DNA]</scope>
    <source>
        <strain evidence="2 3">D216</strain>
    </source>
</reference>
<dbReference type="GO" id="GO:0016491">
    <property type="term" value="F:oxidoreductase activity"/>
    <property type="evidence" value="ECO:0007669"/>
    <property type="project" value="InterPro"/>
</dbReference>
<sequence length="223" mass="24383">MTQFDIVMTSDKVCPFCYLGKKRLDRAIDAYKRTVPGGGGDTFNVSYRAFYLNPYAPARGVPIREAMAEKFGAARFEPMKARLQAMGKSEGIDFTFECLTGSTRDAHRLDKLTRTKGPGVEEAVAQVVYEEYFEKGGDITSRDMLVAAAAKGGVDPAEARAWLESDAGGEQVDREARDAVREGIHGVPHFEINGEFHIGGAEDVQTFVTEFVRAKEAAEAKSG</sequence>
<dbReference type="STRING" id="1093900.A0A507B789"/>
<dbReference type="AlphaFoldDB" id="A0A507B789"/>
<dbReference type="RefSeq" id="XP_030999893.1">
    <property type="nucleotide sequence ID" value="XM_031136909.1"/>
</dbReference>
<dbReference type="Pfam" id="PF01323">
    <property type="entry name" value="DSBA"/>
    <property type="match status" value="1"/>
</dbReference>
<accession>A0A507B789</accession>
<dbReference type="Gene3D" id="3.40.30.10">
    <property type="entry name" value="Glutaredoxin"/>
    <property type="match status" value="1"/>
</dbReference>
<gene>
    <name evidence="2" type="ORF">E0L32_002691</name>
</gene>
<dbReference type="SUPFAM" id="SSF52833">
    <property type="entry name" value="Thioredoxin-like"/>
    <property type="match status" value="1"/>
</dbReference>
<evidence type="ECO:0000259" key="1">
    <source>
        <dbReference type="Pfam" id="PF01323"/>
    </source>
</evidence>
<keyword evidence="3" id="KW-1185">Reference proteome</keyword>
<dbReference type="EMBL" id="SKBQ01000011">
    <property type="protein sequence ID" value="TPX18182.1"/>
    <property type="molecule type" value="Genomic_DNA"/>
</dbReference>
<dbReference type="PANTHER" id="PTHR13887:SF41">
    <property type="entry name" value="THIOREDOXIN SUPERFAMILY PROTEIN"/>
    <property type="match status" value="1"/>
</dbReference>
<dbReference type="InterPro" id="IPR001853">
    <property type="entry name" value="DSBA-like_thioredoxin_dom"/>
</dbReference>
<dbReference type="CDD" id="cd03024">
    <property type="entry name" value="DsbA_FrnE"/>
    <property type="match status" value="1"/>
</dbReference>
<dbReference type="PANTHER" id="PTHR13887">
    <property type="entry name" value="GLUTATHIONE S-TRANSFERASE KAPPA"/>
    <property type="match status" value="1"/>
</dbReference>
<name>A0A507B789_9PEZI</name>
<protein>
    <recommendedName>
        <fullName evidence="1">DSBA-like thioredoxin domain-containing protein</fullName>
    </recommendedName>
</protein>